<dbReference type="InterPro" id="IPR036390">
    <property type="entry name" value="WH_DNA-bd_sf"/>
</dbReference>
<dbReference type="GO" id="GO:0003677">
    <property type="term" value="F:DNA binding"/>
    <property type="evidence" value="ECO:0007669"/>
    <property type="project" value="UniProtKB-KW"/>
</dbReference>
<dbReference type="AlphaFoldDB" id="A0A6J4MBP4"/>
<dbReference type="PROSITE" id="PS50949">
    <property type="entry name" value="HTH_GNTR"/>
    <property type="match status" value="1"/>
</dbReference>
<keyword evidence="6" id="KW-0032">Aminotransferase</keyword>
<keyword evidence="6" id="KW-0808">Transferase</keyword>
<sequence>MSARRTAIADLLRQRILSGLHLGTLAPGARLPSTREVCAELGATQRTIVAAYRQLEAEGLLELRERSGIYVAAARPTGGAMLTQLAGWVVEVLLEARAREIPPVEFPERARRCLETLRLRAACIAGNADQLGQIRDELHDDYGIECTGVEPDAIAANDRETLHVLGRADLLVSTGLLKPLAEQLAERLGKPAIAVSLRPDLMGELMRQLARGPVYIVGTDPRFRAALRGIFGPSGYADNVRPVILGEDDPDAIPADAPTHVMRSAHRQLGDTPLARRVTPLRRVFSDDMARELLTFVIRANMVAMSARSA</sequence>
<accession>A0A6J4MBP4</accession>
<dbReference type="InterPro" id="IPR000524">
    <property type="entry name" value="Tscrpt_reg_HTH_GntR"/>
</dbReference>
<evidence type="ECO:0000259" key="5">
    <source>
        <dbReference type="PROSITE" id="PS50949"/>
    </source>
</evidence>
<evidence type="ECO:0000313" key="6">
    <source>
        <dbReference type="EMBL" id="CAA9355117.1"/>
    </source>
</evidence>
<dbReference type="EMBL" id="CADCTX010000855">
    <property type="protein sequence ID" value="CAA9355117.1"/>
    <property type="molecule type" value="Genomic_DNA"/>
</dbReference>
<dbReference type="InterPro" id="IPR036388">
    <property type="entry name" value="WH-like_DNA-bd_sf"/>
</dbReference>
<evidence type="ECO:0000256" key="2">
    <source>
        <dbReference type="ARBA" id="ARBA00023015"/>
    </source>
</evidence>
<keyword evidence="2" id="KW-0805">Transcription regulation</keyword>
<dbReference type="SUPFAM" id="SSF46785">
    <property type="entry name" value="Winged helix' DNA-binding domain"/>
    <property type="match status" value="1"/>
</dbReference>
<proteinExistence type="predicted"/>
<dbReference type="GO" id="GO:0004069">
    <property type="term" value="F:L-aspartate:2-oxoglutarate aminotransferase activity"/>
    <property type="evidence" value="ECO:0007669"/>
    <property type="project" value="UniProtKB-EC"/>
</dbReference>
<dbReference type="Pfam" id="PF00392">
    <property type="entry name" value="GntR"/>
    <property type="match status" value="1"/>
</dbReference>
<feature type="domain" description="HTH gntR-type" evidence="5">
    <location>
        <begin position="6"/>
        <end position="74"/>
    </location>
</feature>
<gene>
    <name evidence="6" type="ORF">AVDCRST_MAG40-3116</name>
</gene>
<evidence type="ECO:0000256" key="3">
    <source>
        <dbReference type="ARBA" id="ARBA00023125"/>
    </source>
</evidence>
<reference evidence="6" key="1">
    <citation type="submission" date="2020-02" db="EMBL/GenBank/DDBJ databases">
        <authorList>
            <person name="Meier V. D."/>
        </authorList>
    </citation>
    <scope>NUCLEOTIDE SEQUENCE</scope>
    <source>
        <strain evidence="6">AVDCRST_MAG40</strain>
    </source>
</reference>
<dbReference type="GO" id="GO:0003700">
    <property type="term" value="F:DNA-binding transcription factor activity"/>
    <property type="evidence" value="ECO:0007669"/>
    <property type="project" value="InterPro"/>
</dbReference>
<dbReference type="InterPro" id="IPR051446">
    <property type="entry name" value="HTH_trans_reg/aminotransferase"/>
</dbReference>
<organism evidence="6">
    <name type="scientific">uncultured Gemmatimonadaceae bacterium</name>
    <dbReference type="NCBI Taxonomy" id="246130"/>
    <lineage>
        <taxon>Bacteria</taxon>
        <taxon>Pseudomonadati</taxon>
        <taxon>Gemmatimonadota</taxon>
        <taxon>Gemmatimonadia</taxon>
        <taxon>Gemmatimonadales</taxon>
        <taxon>Gemmatimonadaceae</taxon>
        <taxon>environmental samples</taxon>
    </lineage>
</organism>
<keyword evidence="1" id="KW-0663">Pyridoxal phosphate</keyword>
<dbReference type="CDD" id="cd07377">
    <property type="entry name" value="WHTH_GntR"/>
    <property type="match status" value="1"/>
</dbReference>
<evidence type="ECO:0000256" key="4">
    <source>
        <dbReference type="ARBA" id="ARBA00023163"/>
    </source>
</evidence>
<dbReference type="PANTHER" id="PTHR46577">
    <property type="entry name" value="HTH-TYPE TRANSCRIPTIONAL REGULATORY PROTEIN GABR"/>
    <property type="match status" value="1"/>
</dbReference>
<name>A0A6J4MBP4_9BACT</name>
<keyword evidence="3" id="KW-0238">DNA-binding</keyword>
<keyword evidence="4" id="KW-0804">Transcription</keyword>
<dbReference type="EC" id="2.6.1.1" evidence="6"/>
<dbReference type="SMART" id="SM00345">
    <property type="entry name" value="HTH_GNTR"/>
    <property type="match status" value="1"/>
</dbReference>
<dbReference type="Gene3D" id="1.10.10.10">
    <property type="entry name" value="Winged helix-like DNA-binding domain superfamily/Winged helix DNA-binding domain"/>
    <property type="match status" value="1"/>
</dbReference>
<dbReference type="PANTHER" id="PTHR46577:SF1">
    <property type="entry name" value="HTH-TYPE TRANSCRIPTIONAL REGULATORY PROTEIN GABR"/>
    <property type="match status" value="1"/>
</dbReference>
<protein>
    <submittedName>
        <fullName evidence="6">Transcriptional regulator, GntR family domain / Aspartate aminotransferase</fullName>
        <ecNumber evidence="6">2.6.1.1</ecNumber>
    </submittedName>
</protein>
<evidence type="ECO:0000256" key="1">
    <source>
        <dbReference type="ARBA" id="ARBA00022898"/>
    </source>
</evidence>